<comment type="similarity">
    <text evidence="1">Belongs to the GST superfamily. Pi family.</text>
</comment>
<organism evidence="6 7">
    <name type="scientific">Aquarana catesbeiana</name>
    <name type="common">American bullfrog</name>
    <name type="synonym">Rana catesbeiana</name>
    <dbReference type="NCBI Taxonomy" id="8400"/>
    <lineage>
        <taxon>Eukaryota</taxon>
        <taxon>Metazoa</taxon>
        <taxon>Chordata</taxon>
        <taxon>Craniata</taxon>
        <taxon>Vertebrata</taxon>
        <taxon>Euteleostomi</taxon>
        <taxon>Amphibia</taxon>
        <taxon>Batrachia</taxon>
        <taxon>Anura</taxon>
        <taxon>Neobatrachia</taxon>
        <taxon>Ranoidea</taxon>
        <taxon>Ranidae</taxon>
        <taxon>Aquarana</taxon>
    </lineage>
</organism>
<dbReference type="InterPro" id="IPR010987">
    <property type="entry name" value="Glutathione-S-Trfase_C-like"/>
</dbReference>
<keyword evidence="7" id="KW-1185">Reference proteome</keyword>
<name>A0A2G9QFM6_AQUCT</name>
<evidence type="ECO:0000259" key="5">
    <source>
        <dbReference type="PROSITE" id="PS50405"/>
    </source>
</evidence>
<dbReference type="EMBL" id="KV997544">
    <property type="protein sequence ID" value="PIO14410.1"/>
    <property type="molecule type" value="Genomic_DNA"/>
</dbReference>
<keyword evidence="3" id="KW-0808">Transferase</keyword>
<dbReference type="InterPro" id="IPR004046">
    <property type="entry name" value="GST_C"/>
</dbReference>
<dbReference type="InterPro" id="IPR036282">
    <property type="entry name" value="Glutathione-S-Trfase_C_sf"/>
</dbReference>
<feature type="non-terminal residue" evidence="6">
    <location>
        <position position="108"/>
    </location>
</feature>
<dbReference type="Proteomes" id="UP000228934">
    <property type="component" value="Unassembled WGS sequence"/>
</dbReference>
<evidence type="ECO:0000313" key="7">
    <source>
        <dbReference type="Proteomes" id="UP000228934"/>
    </source>
</evidence>
<dbReference type="AlphaFoldDB" id="A0A2G9QFM6"/>
<dbReference type="EC" id="2.5.1.18" evidence="2"/>
<protein>
    <recommendedName>
        <fullName evidence="2">glutathione transferase</fullName>
        <ecNumber evidence="2">2.5.1.18</ecNumber>
    </recommendedName>
    <alternativeName>
        <fullName evidence="4">GST class-pi</fullName>
    </alternativeName>
</protein>
<evidence type="ECO:0000256" key="4">
    <source>
        <dbReference type="ARBA" id="ARBA00032759"/>
    </source>
</evidence>
<dbReference type="SUPFAM" id="SSF47616">
    <property type="entry name" value="GST C-terminal domain-like"/>
    <property type="match status" value="1"/>
</dbReference>
<dbReference type="FunFam" id="1.20.1050.10:FF:000047">
    <property type="entry name" value="Glutathione S-transferase P"/>
    <property type="match status" value="1"/>
</dbReference>
<dbReference type="OrthoDB" id="4951845at2759"/>
<dbReference type="Gene3D" id="1.20.1050.10">
    <property type="match status" value="1"/>
</dbReference>
<accession>A0A2G9QFM6</accession>
<evidence type="ECO:0000256" key="1">
    <source>
        <dbReference type="ARBA" id="ARBA00007297"/>
    </source>
</evidence>
<reference evidence="7" key="1">
    <citation type="journal article" date="2017" name="Nat. Commun.">
        <title>The North American bullfrog draft genome provides insight into hormonal regulation of long noncoding RNA.</title>
        <authorList>
            <person name="Hammond S.A."/>
            <person name="Warren R.L."/>
            <person name="Vandervalk B.P."/>
            <person name="Kucuk E."/>
            <person name="Khan H."/>
            <person name="Gibb E.A."/>
            <person name="Pandoh P."/>
            <person name="Kirk H."/>
            <person name="Zhao Y."/>
            <person name="Jones M."/>
            <person name="Mungall A.J."/>
            <person name="Coope R."/>
            <person name="Pleasance S."/>
            <person name="Moore R.A."/>
            <person name="Holt R.A."/>
            <person name="Round J.M."/>
            <person name="Ohora S."/>
            <person name="Walle B.V."/>
            <person name="Veldhoen N."/>
            <person name="Helbing C.C."/>
            <person name="Birol I."/>
        </authorList>
    </citation>
    <scope>NUCLEOTIDE SEQUENCE [LARGE SCALE GENOMIC DNA]</scope>
</reference>
<feature type="domain" description="GST C-terminal" evidence="5">
    <location>
        <begin position="1"/>
        <end position="97"/>
    </location>
</feature>
<sequence length="108" mass="11923">MRNMSENGKEDYIKALGNELGHVERILSKNNEGKGFLMGDQISFADYNLVDLLRNHQVLAPDCLSGSPLLSAYVTRICSRPKLEAFPVMATRTDQSMAMASSEICALI</sequence>
<evidence type="ECO:0000256" key="2">
    <source>
        <dbReference type="ARBA" id="ARBA00012452"/>
    </source>
</evidence>
<proteinExistence type="inferred from homology"/>
<dbReference type="Pfam" id="PF00043">
    <property type="entry name" value="GST_C"/>
    <property type="match status" value="1"/>
</dbReference>
<dbReference type="GO" id="GO:0004364">
    <property type="term" value="F:glutathione transferase activity"/>
    <property type="evidence" value="ECO:0007669"/>
    <property type="project" value="UniProtKB-EC"/>
</dbReference>
<gene>
    <name evidence="6" type="ORF">AB205_0030480</name>
</gene>
<dbReference type="PROSITE" id="PS50405">
    <property type="entry name" value="GST_CTER"/>
    <property type="match status" value="1"/>
</dbReference>
<evidence type="ECO:0000256" key="3">
    <source>
        <dbReference type="ARBA" id="ARBA00022679"/>
    </source>
</evidence>
<evidence type="ECO:0000313" key="6">
    <source>
        <dbReference type="EMBL" id="PIO14410.1"/>
    </source>
</evidence>